<gene>
    <name evidence="1" type="ORF">DERYTH_LOCUS15910</name>
</gene>
<reference evidence="1" key="1">
    <citation type="submission" date="2021-06" db="EMBL/GenBank/DDBJ databases">
        <authorList>
            <person name="Kallberg Y."/>
            <person name="Tangrot J."/>
            <person name="Rosling A."/>
        </authorList>
    </citation>
    <scope>NUCLEOTIDE SEQUENCE</scope>
    <source>
        <strain evidence="1">MA453B</strain>
    </source>
</reference>
<comment type="caution">
    <text evidence="1">The sequence shown here is derived from an EMBL/GenBank/DDBJ whole genome shotgun (WGS) entry which is preliminary data.</text>
</comment>
<evidence type="ECO:0000313" key="2">
    <source>
        <dbReference type="Proteomes" id="UP000789405"/>
    </source>
</evidence>
<sequence>NKSNKNVFENIFAKTHSELECLNSEISKLQDTYLTNDNSDEESDNEFIDNETYDRTSEALVISVG</sequence>
<dbReference type="OrthoDB" id="10482817at2759"/>
<dbReference type="Proteomes" id="UP000789405">
    <property type="component" value="Unassembled WGS sequence"/>
</dbReference>
<dbReference type="EMBL" id="CAJVPY010013331">
    <property type="protein sequence ID" value="CAG8739923.1"/>
    <property type="molecule type" value="Genomic_DNA"/>
</dbReference>
<protein>
    <submittedName>
        <fullName evidence="1">22470_t:CDS:1</fullName>
    </submittedName>
</protein>
<keyword evidence="2" id="KW-1185">Reference proteome</keyword>
<organism evidence="1 2">
    <name type="scientific">Dentiscutata erythropus</name>
    <dbReference type="NCBI Taxonomy" id="1348616"/>
    <lineage>
        <taxon>Eukaryota</taxon>
        <taxon>Fungi</taxon>
        <taxon>Fungi incertae sedis</taxon>
        <taxon>Mucoromycota</taxon>
        <taxon>Glomeromycotina</taxon>
        <taxon>Glomeromycetes</taxon>
        <taxon>Diversisporales</taxon>
        <taxon>Gigasporaceae</taxon>
        <taxon>Dentiscutata</taxon>
    </lineage>
</organism>
<evidence type="ECO:0000313" key="1">
    <source>
        <dbReference type="EMBL" id="CAG8739923.1"/>
    </source>
</evidence>
<feature type="non-terminal residue" evidence="1">
    <location>
        <position position="65"/>
    </location>
</feature>
<dbReference type="AlphaFoldDB" id="A0A9N9IMY8"/>
<name>A0A9N9IMY8_9GLOM</name>
<accession>A0A9N9IMY8</accession>
<proteinExistence type="predicted"/>